<organism evidence="7 8">
    <name type="scientific">Exophiala mesophila</name>
    <name type="common">Black yeast-like fungus</name>
    <dbReference type="NCBI Taxonomy" id="212818"/>
    <lineage>
        <taxon>Eukaryota</taxon>
        <taxon>Fungi</taxon>
        <taxon>Dikarya</taxon>
        <taxon>Ascomycota</taxon>
        <taxon>Pezizomycotina</taxon>
        <taxon>Eurotiomycetes</taxon>
        <taxon>Chaetothyriomycetidae</taxon>
        <taxon>Chaetothyriales</taxon>
        <taxon>Herpotrichiellaceae</taxon>
        <taxon>Exophiala</taxon>
    </lineage>
</organism>
<dbReference type="InterPro" id="IPR038765">
    <property type="entry name" value="Papain-like_cys_pep_sf"/>
</dbReference>
<dbReference type="AlphaFoldDB" id="A0A0D1WPY5"/>
<dbReference type="Proteomes" id="UP000054302">
    <property type="component" value="Unassembled WGS sequence"/>
</dbReference>
<feature type="compositionally biased region" description="Polar residues" evidence="5">
    <location>
        <begin position="593"/>
        <end position="616"/>
    </location>
</feature>
<feature type="compositionally biased region" description="Polar residues" evidence="5">
    <location>
        <begin position="439"/>
        <end position="459"/>
    </location>
</feature>
<dbReference type="SUPFAM" id="SSF54001">
    <property type="entry name" value="Cysteine proteinases"/>
    <property type="match status" value="1"/>
</dbReference>
<dbReference type="EMBL" id="KN847523">
    <property type="protein sequence ID" value="KIV91095.1"/>
    <property type="molecule type" value="Genomic_DNA"/>
</dbReference>
<dbReference type="GeneID" id="27323521"/>
<dbReference type="OrthoDB" id="1939479at2759"/>
<dbReference type="VEuPathDB" id="FungiDB:PV10_05676"/>
<evidence type="ECO:0000259" key="6">
    <source>
        <dbReference type="PROSITE" id="PS50600"/>
    </source>
</evidence>
<feature type="region of interest" description="Disordered" evidence="5">
    <location>
        <begin position="529"/>
        <end position="620"/>
    </location>
</feature>
<feature type="region of interest" description="Disordered" evidence="5">
    <location>
        <begin position="192"/>
        <end position="347"/>
    </location>
</feature>
<keyword evidence="4" id="KW-0788">Thiol protease</keyword>
<keyword evidence="2" id="KW-0645">Protease</keyword>
<dbReference type="PANTHER" id="PTHR12606:SF141">
    <property type="entry name" value="GH15225P-RELATED"/>
    <property type="match status" value="1"/>
</dbReference>
<dbReference type="PANTHER" id="PTHR12606">
    <property type="entry name" value="SENTRIN/SUMO-SPECIFIC PROTEASE"/>
    <property type="match status" value="1"/>
</dbReference>
<dbReference type="RefSeq" id="XP_016222669.1">
    <property type="nucleotide sequence ID" value="XM_016370376.1"/>
</dbReference>
<evidence type="ECO:0000256" key="4">
    <source>
        <dbReference type="ARBA" id="ARBA00022807"/>
    </source>
</evidence>
<dbReference type="GO" id="GO:0016926">
    <property type="term" value="P:protein desumoylation"/>
    <property type="evidence" value="ECO:0007669"/>
    <property type="project" value="TreeGrafter"/>
</dbReference>
<dbReference type="GO" id="GO:0006508">
    <property type="term" value="P:proteolysis"/>
    <property type="evidence" value="ECO:0007669"/>
    <property type="project" value="UniProtKB-KW"/>
</dbReference>
<feature type="region of interest" description="Disordered" evidence="5">
    <location>
        <begin position="140"/>
        <end position="164"/>
    </location>
</feature>
<keyword evidence="8" id="KW-1185">Reference proteome</keyword>
<evidence type="ECO:0000256" key="5">
    <source>
        <dbReference type="SAM" id="MobiDB-lite"/>
    </source>
</evidence>
<protein>
    <recommendedName>
        <fullName evidence="6">Ubiquitin-like protease family profile domain-containing protein</fullName>
    </recommendedName>
</protein>
<dbReference type="GO" id="GO:0016929">
    <property type="term" value="F:deSUMOylase activity"/>
    <property type="evidence" value="ECO:0007669"/>
    <property type="project" value="TreeGrafter"/>
</dbReference>
<sequence length="902" mass="98571">MADFSSFMDWTPATPPPTINPYPEDYIPGGWVDNLAVPGAGVFARSAPEGFLPKAKRLCFGLAQTTQYLANIAATPLYCIVRRVRKQQLIRFRRSKPRQTLSPKSSHHAPQRPSIAQAAKSVASIPSTDAQTQTTYTNSIHRHTPTQYHTLPASTVKPTRVGTRSNTQAKKIYYTLPKLEDFLQPVNRPLSGLKRRRDSTTDAAQVSRKSKFAKRPHIRTLHHQPLSGRQLNNQPQEAQGAAEISEAMANDQISSSGPPLLLEQQQTTSTVQTTESDSILDSIHFTPPPEDPPQQVKTPQARPRSQPLPVGSLNQSFPVLRPISPPSETDINAQHEDNEEEEDSDSDDDYLLHAERMLRIGSPPIRTAQSRGTRSAQTAFAVASRPSAQPAITYTTSSTSPTPPIVVHGEASPLTLSSDDALEESLLSPLRIKARRSTTPKSTRSISPTSQKTPESDISSAWEVSPRDMLPIELILSPCAGRSSSSLDISPPSHGMDMQEIAIPASGGDSPAQEAILTTKDADCIAKSGQQVPDEAVLSTETREANQDVSTNSADTLSKPPETVKSTPVEGVTPATEEDLAETSSFAKLAESGANTPELSATSDSPAQTDGQTAPTTPVRIPIQAFRELDLGKDFDSDLGTPKANIHSAQKSQRVTRAESKRLEALQQAQTYAISPLAEEWNPKIEKALRHGIKGYQATDLTRVVPLTRTDSTSSWLNDEVINGYLELIVKHGNQNDRPTQKIPSLVTFNSFFYSNLNSKGYDGVRRWSSRKKIGGKALLETEYVFIPINLGAHWTLCVVSGKNKTITHYNSLGRGGPFVGKVLSWVQQELGSAFKEEEWTLEADGQSPQQTNMNDCGVFTITSARQIMLGMTPMSYDANDIPLQRRRIVAELINEGLIQSL</sequence>
<evidence type="ECO:0000256" key="3">
    <source>
        <dbReference type="ARBA" id="ARBA00022801"/>
    </source>
</evidence>
<name>A0A0D1WPY5_EXOME</name>
<dbReference type="HOGENOM" id="CLU_015732_0_0_1"/>
<evidence type="ECO:0000313" key="8">
    <source>
        <dbReference type="Proteomes" id="UP000054302"/>
    </source>
</evidence>
<feature type="compositionally biased region" description="Low complexity" evidence="5">
    <location>
        <begin position="264"/>
        <end position="274"/>
    </location>
</feature>
<accession>A0A0D1WPY5</accession>
<feature type="region of interest" description="Disordered" evidence="5">
    <location>
        <begin position="380"/>
        <end position="410"/>
    </location>
</feature>
<evidence type="ECO:0000313" key="7">
    <source>
        <dbReference type="EMBL" id="KIV91095.1"/>
    </source>
</evidence>
<feature type="compositionally biased region" description="Polar residues" evidence="5">
    <location>
        <begin position="227"/>
        <end position="237"/>
    </location>
</feature>
<feature type="domain" description="Ubiquitin-like protease family profile" evidence="6">
    <location>
        <begin position="694"/>
        <end position="868"/>
    </location>
</feature>
<dbReference type="Pfam" id="PF02902">
    <property type="entry name" value="Peptidase_C48"/>
    <property type="match status" value="1"/>
</dbReference>
<gene>
    <name evidence="7" type="ORF">PV10_05676</name>
</gene>
<reference evidence="7 8" key="1">
    <citation type="submission" date="2015-01" db="EMBL/GenBank/DDBJ databases">
        <title>The Genome Sequence of Exophiala mesophila CBS40295.</title>
        <authorList>
            <consortium name="The Broad Institute Genomics Platform"/>
            <person name="Cuomo C."/>
            <person name="de Hoog S."/>
            <person name="Gorbushina A."/>
            <person name="Stielow B."/>
            <person name="Teixiera M."/>
            <person name="Abouelleil A."/>
            <person name="Chapman S.B."/>
            <person name="Priest M."/>
            <person name="Young S.K."/>
            <person name="Wortman J."/>
            <person name="Nusbaum C."/>
            <person name="Birren B."/>
        </authorList>
    </citation>
    <scope>NUCLEOTIDE SEQUENCE [LARGE SCALE GENOMIC DNA]</scope>
    <source>
        <strain evidence="7 8">CBS 40295</strain>
    </source>
</reference>
<evidence type="ECO:0000256" key="2">
    <source>
        <dbReference type="ARBA" id="ARBA00022670"/>
    </source>
</evidence>
<dbReference type="PROSITE" id="PS50600">
    <property type="entry name" value="ULP_PROTEASE"/>
    <property type="match status" value="1"/>
</dbReference>
<evidence type="ECO:0000256" key="1">
    <source>
        <dbReference type="ARBA" id="ARBA00005234"/>
    </source>
</evidence>
<comment type="similarity">
    <text evidence="1">Belongs to the peptidase C48 family.</text>
</comment>
<dbReference type="GO" id="GO:0005634">
    <property type="term" value="C:nucleus"/>
    <property type="evidence" value="ECO:0007669"/>
    <property type="project" value="TreeGrafter"/>
</dbReference>
<dbReference type="Gene3D" id="3.40.395.10">
    <property type="entry name" value="Adenoviral Proteinase, Chain A"/>
    <property type="match status" value="1"/>
</dbReference>
<dbReference type="STRING" id="212818.A0A0D1WPY5"/>
<keyword evidence="3" id="KW-0378">Hydrolase</keyword>
<feature type="region of interest" description="Disordered" evidence="5">
    <location>
        <begin position="427"/>
        <end position="462"/>
    </location>
</feature>
<feature type="compositionally biased region" description="Basic residues" evidence="5">
    <location>
        <begin position="208"/>
        <end position="222"/>
    </location>
</feature>
<feature type="region of interest" description="Disordered" evidence="5">
    <location>
        <begin position="95"/>
        <end position="115"/>
    </location>
</feature>
<dbReference type="InterPro" id="IPR003653">
    <property type="entry name" value="Peptidase_C48_C"/>
</dbReference>
<proteinExistence type="inferred from homology"/>
<feature type="compositionally biased region" description="Polar residues" evidence="5">
    <location>
        <begin position="547"/>
        <end position="556"/>
    </location>
</feature>
<feature type="compositionally biased region" description="Acidic residues" evidence="5">
    <location>
        <begin position="337"/>
        <end position="347"/>
    </location>
</feature>